<dbReference type="RefSeq" id="WP_106457974.1">
    <property type="nucleotide sequence ID" value="NZ_PXOH01000019.1"/>
</dbReference>
<proteinExistence type="predicted"/>
<dbReference type="SUPFAM" id="SSF53335">
    <property type="entry name" value="S-adenosyl-L-methionine-dependent methyltransferases"/>
    <property type="match status" value="1"/>
</dbReference>
<accession>A0A2T1LVF1</accession>
<evidence type="ECO:0000313" key="2">
    <source>
        <dbReference type="Proteomes" id="UP000239001"/>
    </source>
</evidence>
<evidence type="ECO:0000313" key="1">
    <source>
        <dbReference type="EMBL" id="PSF35561.1"/>
    </source>
</evidence>
<organism evidence="1 2">
    <name type="scientific">Aphanothece hegewaldii CCALA 016</name>
    <dbReference type="NCBI Taxonomy" id="2107694"/>
    <lineage>
        <taxon>Bacteria</taxon>
        <taxon>Bacillati</taxon>
        <taxon>Cyanobacteriota</taxon>
        <taxon>Cyanophyceae</taxon>
        <taxon>Oscillatoriophycideae</taxon>
        <taxon>Chroococcales</taxon>
        <taxon>Aphanothecaceae</taxon>
        <taxon>Aphanothece</taxon>
    </lineage>
</organism>
<dbReference type="InterPro" id="IPR050362">
    <property type="entry name" value="Cation-dep_OMT"/>
</dbReference>
<dbReference type="Pfam" id="PF13578">
    <property type="entry name" value="Methyltransf_24"/>
    <property type="match status" value="1"/>
</dbReference>
<dbReference type="PANTHER" id="PTHR10509">
    <property type="entry name" value="O-METHYLTRANSFERASE-RELATED"/>
    <property type="match status" value="1"/>
</dbReference>
<dbReference type="EMBL" id="PXOH01000019">
    <property type="protein sequence ID" value="PSF35561.1"/>
    <property type="molecule type" value="Genomic_DNA"/>
</dbReference>
<dbReference type="OrthoDB" id="9816424at2"/>
<comment type="caution">
    <text evidence="1">The sequence shown here is derived from an EMBL/GenBank/DDBJ whole genome shotgun (WGS) entry which is preliminary data.</text>
</comment>
<sequence>MNSLLEHIYTVGRVEDSQGNLIDPFPTATPLKIGLFLKETINKYSLKNTLEIGMAYGLSSLFICQAHQDAGSGYHTAIDPKQSQKWQSIGLLNIKRAGLENKLRFFEERSDKVLPQLFIQGEKIDFAFIDGNHLFDYTLVDFFYIDHLLSVGGYIAFDDIWMPSVRKVVSFVLTNRNYELIPVKIEEQLSTQLWRISKRFMQNPFEINDLKFKMFSSNVCLVKKISEDQRKWDFHRSF</sequence>
<dbReference type="GO" id="GO:0008757">
    <property type="term" value="F:S-adenosylmethionine-dependent methyltransferase activity"/>
    <property type="evidence" value="ECO:0007669"/>
    <property type="project" value="TreeGrafter"/>
</dbReference>
<dbReference type="Proteomes" id="UP000239001">
    <property type="component" value="Unassembled WGS sequence"/>
</dbReference>
<dbReference type="Gene3D" id="3.40.50.150">
    <property type="entry name" value="Vaccinia Virus protein VP39"/>
    <property type="match status" value="1"/>
</dbReference>
<dbReference type="InterPro" id="IPR029063">
    <property type="entry name" value="SAM-dependent_MTases_sf"/>
</dbReference>
<dbReference type="AlphaFoldDB" id="A0A2T1LVF1"/>
<gene>
    <name evidence="1" type="ORF">C7H19_16260</name>
</gene>
<reference evidence="1 2" key="2">
    <citation type="submission" date="2018-03" db="EMBL/GenBank/DDBJ databases">
        <authorList>
            <person name="Keele B.F."/>
        </authorList>
    </citation>
    <scope>NUCLEOTIDE SEQUENCE [LARGE SCALE GENOMIC DNA]</scope>
    <source>
        <strain evidence="1 2">CCALA 016</strain>
    </source>
</reference>
<evidence type="ECO:0008006" key="3">
    <source>
        <dbReference type="Google" id="ProtNLM"/>
    </source>
</evidence>
<name>A0A2T1LVF1_9CHRO</name>
<keyword evidence="2" id="KW-1185">Reference proteome</keyword>
<reference evidence="1 2" key="1">
    <citation type="submission" date="2018-03" db="EMBL/GenBank/DDBJ databases">
        <title>The ancient ancestry and fast evolution of plastids.</title>
        <authorList>
            <person name="Moore K.R."/>
            <person name="Magnabosco C."/>
            <person name="Momper L."/>
            <person name="Gold D.A."/>
            <person name="Bosak T."/>
            <person name="Fournier G.P."/>
        </authorList>
    </citation>
    <scope>NUCLEOTIDE SEQUENCE [LARGE SCALE GENOMIC DNA]</scope>
    <source>
        <strain evidence="1 2">CCALA 016</strain>
    </source>
</reference>
<dbReference type="PANTHER" id="PTHR10509:SF14">
    <property type="entry name" value="CAFFEOYL-COA O-METHYLTRANSFERASE 3-RELATED"/>
    <property type="match status" value="1"/>
</dbReference>
<protein>
    <recommendedName>
        <fullName evidence="3">Class I SAM-dependent methyltransferase</fullName>
    </recommendedName>
</protein>